<organism evidence="3 4">
    <name type="scientific">Roseateles asaccharophilus</name>
    <dbReference type="NCBI Taxonomy" id="582607"/>
    <lineage>
        <taxon>Bacteria</taxon>
        <taxon>Pseudomonadati</taxon>
        <taxon>Pseudomonadota</taxon>
        <taxon>Betaproteobacteria</taxon>
        <taxon>Burkholderiales</taxon>
        <taxon>Sphaerotilaceae</taxon>
        <taxon>Roseateles</taxon>
    </lineage>
</organism>
<protein>
    <submittedName>
        <fullName evidence="3">Uncharacterized protein</fullName>
    </submittedName>
</protein>
<evidence type="ECO:0000256" key="2">
    <source>
        <dbReference type="SAM" id="SignalP"/>
    </source>
</evidence>
<feature type="region of interest" description="Disordered" evidence="1">
    <location>
        <begin position="23"/>
        <end position="63"/>
    </location>
</feature>
<keyword evidence="2" id="KW-0732">Signal</keyword>
<accession>A0A4V6PU33</accession>
<dbReference type="EMBL" id="SNXE01000008">
    <property type="protein sequence ID" value="TDP06576.1"/>
    <property type="molecule type" value="Genomic_DNA"/>
</dbReference>
<reference evidence="3 4" key="1">
    <citation type="submission" date="2019-03" db="EMBL/GenBank/DDBJ databases">
        <title>Genomic Encyclopedia of Type Strains, Phase IV (KMG-IV): sequencing the most valuable type-strain genomes for metagenomic binning, comparative biology and taxonomic classification.</title>
        <authorList>
            <person name="Goeker M."/>
        </authorList>
    </citation>
    <scope>NUCLEOTIDE SEQUENCE [LARGE SCALE GENOMIC DNA]</scope>
    <source>
        <strain evidence="3 4">DSM 25082</strain>
    </source>
</reference>
<evidence type="ECO:0000313" key="3">
    <source>
        <dbReference type="EMBL" id="TDP06576.1"/>
    </source>
</evidence>
<dbReference type="AlphaFoldDB" id="A0A4V6PU33"/>
<name>A0A4V6PU33_9BURK</name>
<comment type="caution">
    <text evidence="3">The sequence shown here is derived from an EMBL/GenBank/DDBJ whole genome shotgun (WGS) entry which is preliminary data.</text>
</comment>
<dbReference type="OrthoDB" id="5297272at2"/>
<evidence type="ECO:0000313" key="4">
    <source>
        <dbReference type="Proteomes" id="UP000295357"/>
    </source>
</evidence>
<proteinExistence type="predicted"/>
<sequence>MKFASLLTFVLSATCASITLAQTPAAPKPGSSSAKPAAAAAKPAAKPAPRKAPAKPLPPPPPVLAEADADQLAATEMAFLGTYDCEFKQSISITRNTTPGYLDVAWQRHTFTMKPVLSSTGALRMEDVTGKTLMIQIGNKSMLMDTKIGQRLVDECIHPKQREIIEAARAAKAAAAASGITLDHGGLGIEPRVTAPVTKL</sequence>
<keyword evidence="4" id="KW-1185">Reference proteome</keyword>
<feature type="compositionally biased region" description="Low complexity" evidence="1">
    <location>
        <begin position="24"/>
        <end position="47"/>
    </location>
</feature>
<evidence type="ECO:0000256" key="1">
    <source>
        <dbReference type="SAM" id="MobiDB-lite"/>
    </source>
</evidence>
<gene>
    <name evidence="3" type="ORF">DFR39_10844</name>
</gene>
<dbReference type="Proteomes" id="UP000295357">
    <property type="component" value="Unassembled WGS sequence"/>
</dbReference>
<feature type="signal peptide" evidence="2">
    <location>
        <begin position="1"/>
        <end position="21"/>
    </location>
</feature>
<dbReference type="RefSeq" id="WP_133604670.1">
    <property type="nucleotide sequence ID" value="NZ_JAUFPJ010000009.1"/>
</dbReference>
<feature type="chain" id="PRO_5020897890" evidence="2">
    <location>
        <begin position="22"/>
        <end position="200"/>
    </location>
</feature>